<organism evidence="1 2">
    <name type="scientific">Catenulispora acidiphila (strain DSM 44928 / JCM 14897 / NBRC 102108 / NRRL B-24433 / ID139908)</name>
    <dbReference type="NCBI Taxonomy" id="479433"/>
    <lineage>
        <taxon>Bacteria</taxon>
        <taxon>Bacillati</taxon>
        <taxon>Actinomycetota</taxon>
        <taxon>Actinomycetes</taxon>
        <taxon>Catenulisporales</taxon>
        <taxon>Catenulisporaceae</taxon>
        <taxon>Catenulispora</taxon>
    </lineage>
</organism>
<dbReference type="KEGG" id="cai:Caci_0458"/>
<gene>
    <name evidence="1" type="ordered locus">Caci_0458</name>
</gene>
<dbReference type="RefSeq" id="WP_012784705.1">
    <property type="nucleotide sequence ID" value="NC_013131.1"/>
</dbReference>
<dbReference type="HOGENOM" id="CLU_1934247_0_0_11"/>
<protein>
    <submittedName>
        <fullName evidence="1">Uncharacterized protein</fullName>
    </submittedName>
</protein>
<dbReference type="OrthoDB" id="5187539at2"/>
<evidence type="ECO:0000313" key="2">
    <source>
        <dbReference type="Proteomes" id="UP000000851"/>
    </source>
</evidence>
<reference evidence="1 2" key="1">
    <citation type="journal article" date="2009" name="Stand. Genomic Sci.">
        <title>Complete genome sequence of Catenulispora acidiphila type strain (ID 139908).</title>
        <authorList>
            <person name="Copeland A."/>
            <person name="Lapidus A."/>
            <person name="Glavina Del Rio T."/>
            <person name="Nolan M."/>
            <person name="Lucas S."/>
            <person name="Chen F."/>
            <person name="Tice H."/>
            <person name="Cheng J.F."/>
            <person name="Bruce D."/>
            <person name="Goodwin L."/>
            <person name="Pitluck S."/>
            <person name="Mikhailova N."/>
            <person name="Pati A."/>
            <person name="Ivanova N."/>
            <person name="Mavromatis K."/>
            <person name="Chen A."/>
            <person name="Palaniappan K."/>
            <person name="Chain P."/>
            <person name="Land M."/>
            <person name="Hauser L."/>
            <person name="Chang Y.J."/>
            <person name="Jeffries C.D."/>
            <person name="Chertkov O."/>
            <person name="Brettin T."/>
            <person name="Detter J.C."/>
            <person name="Han C."/>
            <person name="Ali Z."/>
            <person name="Tindall B.J."/>
            <person name="Goker M."/>
            <person name="Bristow J."/>
            <person name="Eisen J.A."/>
            <person name="Markowitz V."/>
            <person name="Hugenholtz P."/>
            <person name="Kyrpides N.C."/>
            <person name="Klenk H.P."/>
        </authorList>
    </citation>
    <scope>NUCLEOTIDE SEQUENCE [LARGE SCALE GENOMIC DNA]</scope>
    <source>
        <strain evidence="2">DSM 44928 / JCM 14897 / NBRC 102108 / NRRL B-24433 / ID139908</strain>
    </source>
</reference>
<dbReference type="InParanoid" id="C7PX59"/>
<accession>C7PX59</accession>
<dbReference type="STRING" id="479433.Caci_0458"/>
<proteinExistence type="predicted"/>
<dbReference type="Proteomes" id="UP000000851">
    <property type="component" value="Chromosome"/>
</dbReference>
<sequence precursor="true">MAHTRFHVAPVPGAVGGPASAALPAWRLVGGNNRVLGRAPGCFVDFETGYAAVLFLRERIADAVPVLGVAADTGGRTWRLEIGEVVVARSSRTYLRGRENLYNLAHFLDSVPLAELPAPTRDERGRVCLA</sequence>
<keyword evidence="2" id="KW-1185">Reference proteome</keyword>
<dbReference type="EMBL" id="CP001700">
    <property type="protein sequence ID" value="ACU69410.1"/>
    <property type="molecule type" value="Genomic_DNA"/>
</dbReference>
<evidence type="ECO:0000313" key="1">
    <source>
        <dbReference type="EMBL" id="ACU69410.1"/>
    </source>
</evidence>
<dbReference type="AlphaFoldDB" id="C7PX59"/>
<name>C7PX59_CATAD</name>